<protein>
    <submittedName>
        <fullName evidence="4">Uncharacterized protein</fullName>
    </submittedName>
</protein>
<dbReference type="Gene3D" id="3.30.40.10">
    <property type="entry name" value="Zinc/RING finger domain, C3HC4 (zinc finger)"/>
    <property type="match status" value="1"/>
</dbReference>
<evidence type="ECO:0000313" key="5">
    <source>
        <dbReference type="Proteomes" id="UP001417504"/>
    </source>
</evidence>
<evidence type="ECO:0000313" key="4">
    <source>
        <dbReference type="EMBL" id="KAK9138091.1"/>
    </source>
</evidence>
<dbReference type="Gene3D" id="2.130.10.10">
    <property type="entry name" value="YVTN repeat-like/Quinoprotein amine dehydrogenase"/>
    <property type="match status" value="1"/>
</dbReference>
<dbReference type="PANTHER" id="PTHR45931:SF25">
    <property type="entry name" value="E3 UBIQUITIN-PROTEIN LIGASE RLIM-LIKE ISOFORM X1"/>
    <property type="match status" value="1"/>
</dbReference>
<keyword evidence="1" id="KW-0479">Metal-binding</keyword>
<evidence type="ECO:0000256" key="2">
    <source>
        <dbReference type="ARBA" id="ARBA00022771"/>
    </source>
</evidence>
<dbReference type="InterPro" id="IPR013083">
    <property type="entry name" value="Znf_RING/FYVE/PHD"/>
</dbReference>
<comment type="caution">
    <text evidence="4">The sequence shown here is derived from an EMBL/GenBank/DDBJ whole genome shotgun (WGS) entry which is preliminary data.</text>
</comment>
<evidence type="ECO:0000256" key="1">
    <source>
        <dbReference type="ARBA" id="ARBA00022723"/>
    </source>
</evidence>
<dbReference type="GO" id="GO:0008270">
    <property type="term" value="F:zinc ion binding"/>
    <property type="evidence" value="ECO:0007669"/>
    <property type="project" value="UniProtKB-KW"/>
</dbReference>
<dbReference type="InterPro" id="IPR015943">
    <property type="entry name" value="WD40/YVTN_repeat-like_dom_sf"/>
</dbReference>
<sequence>MKKFRQTTSKKHVQSALRRLPLETPFVISHAYTNSTKISLLSPVEEVDRNGEALSHLKEVGGWRSTRNRSKIMPSMLSNELGNLSRGKGNDSRLLHKNRVGTNGSVFDDSEVTVLWSSHDVSDMGCPRSSDNHGHDIPASVIDINELSPEVLVRSHNSHQMANDDSNNRTKQIDANIAWALQREENAWRASLNRRLHVDSRESSMEHLYRQYPSQYLNNSLVRSANCANRSRGRTSRRMAQPRNGFHDQYTDLPSFEKIQFPPTMDVDTRIHILEALEAAVSDGAGLARASNIFQFQRDFNENDYEMLSALDEHNPPCDASLNQINGLPQFVVQTDKFDKACAICLETPNVGDTIRHLACLHKFHKDTKRSKREEEEVPLFIIFIISFTRRNSHAKTGLDNTSILQCCRLCIVVCVVRLSAALAFGTFLTRPDDSLCANGGRDGVTLLWDLAEGKKLYSLDARAIINAEGGIGCAQRRKKVSRFGT</sequence>
<dbReference type="GO" id="GO:0006511">
    <property type="term" value="P:ubiquitin-dependent protein catabolic process"/>
    <property type="evidence" value="ECO:0007669"/>
    <property type="project" value="TreeGrafter"/>
</dbReference>
<reference evidence="4 5" key="1">
    <citation type="submission" date="2024-01" db="EMBL/GenBank/DDBJ databases">
        <title>Genome assemblies of Stephania.</title>
        <authorList>
            <person name="Yang L."/>
        </authorList>
    </citation>
    <scope>NUCLEOTIDE SEQUENCE [LARGE SCALE GENOMIC DNA]</scope>
    <source>
        <strain evidence="4">QJT</strain>
        <tissue evidence="4">Leaf</tissue>
    </source>
</reference>
<accession>A0AAP0JQQ2</accession>
<proteinExistence type="predicted"/>
<dbReference type="AlphaFoldDB" id="A0AAP0JQQ2"/>
<dbReference type="EMBL" id="JBBNAE010000003">
    <property type="protein sequence ID" value="KAK9138091.1"/>
    <property type="molecule type" value="Genomic_DNA"/>
</dbReference>
<keyword evidence="2" id="KW-0863">Zinc-finger</keyword>
<keyword evidence="5" id="KW-1185">Reference proteome</keyword>
<dbReference type="PANTHER" id="PTHR45931">
    <property type="entry name" value="SI:CH211-59O9.10"/>
    <property type="match status" value="1"/>
</dbReference>
<dbReference type="Proteomes" id="UP001417504">
    <property type="component" value="Unassembled WGS sequence"/>
</dbReference>
<dbReference type="SUPFAM" id="SSF57850">
    <property type="entry name" value="RING/U-box"/>
    <property type="match status" value="1"/>
</dbReference>
<gene>
    <name evidence="4" type="ORF">Sjap_008685</name>
</gene>
<name>A0AAP0JQQ2_9MAGN</name>
<keyword evidence="3" id="KW-0862">Zinc</keyword>
<dbReference type="GO" id="GO:0005634">
    <property type="term" value="C:nucleus"/>
    <property type="evidence" value="ECO:0007669"/>
    <property type="project" value="TreeGrafter"/>
</dbReference>
<dbReference type="GO" id="GO:0061630">
    <property type="term" value="F:ubiquitin protein ligase activity"/>
    <property type="evidence" value="ECO:0007669"/>
    <property type="project" value="TreeGrafter"/>
</dbReference>
<dbReference type="InterPro" id="IPR051834">
    <property type="entry name" value="RING_finger_E3_ligase"/>
</dbReference>
<organism evidence="4 5">
    <name type="scientific">Stephania japonica</name>
    <dbReference type="NCBI Taxonomy" id="461633"/>
    <lineage>
        <taxon>Eukaryota</taxon>
        <taxon>Viridiplantae</taxon>
        <taxon>Streptophyta</taxon>
        <taxon>Embryophyta</taxon>
        <taxon>Tracheophyta</taxon>
        <taxon>Spermatophyta</taxon>
        <taxon>Magnoliopsida</taxon>
        <taxon>Ranunculales</taxon>
        <taxon>Menispermaceae</taxon>
        <taxon>Menispermoideae</taxon>
        <taxon>Cissampelideae</taxon>
        <taxon>Stephania</taxon>
    </lineage>
</organism>
<evidence type="ECO:0000256" key="3">
    <source>
        <dbReference type="ARBA" id="ARBA00022833"/>
    </source>
</evidence>